<organism evidence="4 5">
    <name type="scientific">Xanthomarina spongicola</name>
    <dbReference type="NCBI Taxonomy" id="570520"/>
    <lineage>
        <taxon>Bacteria</taxon>
        <taxon>Pseudomonadati</taxon>
        <taxon>Bacteroidota</taxon>
        <taxon>Flavobacteriia</taxon>
        <taxon>Flavobacteriales</taxon>
        <taxon>Flavobacteriaceae</taxon>
        <taxon>Xanthomarina</taxon>
    </lineage>
</organism>
<feature type="chain" id="PRO_5016260472" evidence="2">
    <location>
        <begin position="20"/>
        <end position="268"/>
    </location>
</feature>
<name>A0A316DP76_9FLAO</name>
<protein>
    <submittedName>
        <fullName evidence="4">Putative secreted protein (Por secretion system target)</fullName>
    </submittedName>
</protein>
<gene>
    <name evidence="4" type="ORF">LX78_01870</name>
</gene>
<feature type="domain" description="Secretion system C-terminal sorting" evidence="3">
    <location>
        <begin position="199"/>
        <end position="265"/>
    </location>
</feature>
<evidence type="ECO:0000256" key="1">
    <source>
        <dbReference type="ARBA" id="ARBA00022729"/>
    </source>
</evidence>
<keyword evidence="5" id="KW-1185">Reference proteome</keyword>
<proteinExistence type="predicted"/>
<evidence type="ECO:0000313" key="5">
    <source>
        <dbReference type="Proteomes" id="UP000245430"/>
    </source>
</evidence>
<dbReference type="EMBL" id="QGGP01000004">
    <property type="protein sequence ID" value="PWK18563.1"/>
    <property type="molecule type" value="Genomic_DNA"/>
</dbReference>
<dbReference type="NCBIfam" id="TIGR04183">
    <property type="entry name" value="Por_Secre_tail"/>
    <property type="match status" value="1"/>
</dbReference>
<evidence type="ECO:0000313" key="4">
    <source>
        <dbReference type="EMBL" id="PWK18563.1"/>
    </source>
</evidence>
<sequence length="268" mass="29428">MKNYYLISAIFLTTLFCSAQNYELGIVHISNYDFKVVAIPDFDSVGNTDISDIGFTIVLPSGSVDVVNPVGLLTARTWTVQQFDATFLTGQGLGDGSKDVFQFNLPPGQSILAHASGQQIDLVNFQVTNDPVSGQMNFLLNSDPITMGAGGVLDSFYNSNIDATTTQDYFSMPNAILDNFMFSTLSVDSLQDSSYELQVFPNPVSKNLNIISKLSGTFMLIDANGKEIFNGSIKNGRNTIDLSRLNSGIYFIRFNNDSNITIRKIMRL</sequence>
<dbReference type="Proteomes" id="UP000245430">
    <property type="component" value="Unassembled WGS sequence"/>
</dbReference>
<keyword evidence="1 2" id="KW-0732">Signal</keyword>
<dbReference type="AlphaFoldDB" id="A0A316DP76"/>
<feature type="signal peptide" evidence="2">
    <location>
        <begin position="1"/>
        <end position="19"/>
    </location>
</feature>
<dbReference type="OrthoDB" id="1138233at2"/>
<reference evidence="4 5" key="1">
    <citation type="submission" date="2018-05" db="EMBL/GenBank/DDBJ databases">
        <title>Genomic Encyclopedia of Archaeal and Bacterial Type Strains, Phase II (KMG-II): from individual species to whole genera.</title>
        <authorList>
            <person name="Goeker M."/>
        </authorList>
    </citation>
    <scope>NUCLEOTIDE SEQUENCE [LARGE SCALE GENOMIC DNA]</scope>
    <source>
        <strain evidence="4 5">DSM 22637</strain>
    </source>
</reference>
<evidence type="ECO:0000256" key="2">
    <source>
        <dbReference type="SAM" id="SignalP"/>
    </source>
</evidence>
<accession>A0A316DP76</accession>
<evidence type="ECO:0000259" key="3">
    <source>
        <dbReference type="Pfam" id="PF18962"/>
    </source>
</evidence>
<comment type="caution">
    <text evidence="4">The sequence shown here is derived from an EMBL/GenBank/DDBJ whole genome shotgun (WGS) entry which is preliminary data.</text>
</comment>
<dbReference type="RefSeq" id="WP_109682384.1">
    <property type="nucleotide sequence ID" value="NZ_QGGP01000004.1"/>
</dbReference>
<dbReference type="Pfam" id="PF18962">
    <property type="entry name" value="Por_Secre_tail"/>
    <property type="match status" value="1"/>
</dbReference>
<dbReference type="InterPro" id="IPR026444">
    <property type="entry name" value="Secre_tail"/>
</dbReference>